<accession>K1QKM5</accession>
<protein>
    <submittedName>
        <fullName evidence="2">Uncharacterized protein</fullName>
    </submittedName>
</protein>
<gene>
    <name evidence="2" type="ORF">CGI_10020649</name>
</gene>
<feature type="region of interest" description="Disordered" evidence="1">
    <location>
        <begin position="1"/>
        <end position="26"/>
    </location>
</feature>
<sequence length="120" mass="13795">MVTNFCDSKLPDSQNDVQQPQSSPTVNNIYSDMMLVSGTNQNQNEVVVTTSTTMNDVRNDDIYVENEEGEYDHLHSSRPKQGVSEREDERYATSSQLEDVTYSTVRKSRKSIPERDNDYY</sequence>
<name>K1QKM5_MAGGI</name>
<organism evidence="2">
    <name type="scientific">Magallana gigas</name>
    <name type="common">Pacific oyster</name>
    <name type="synonym">Crassostrea gigas</name>
    <dbReference type="NCBI Taxonomy" id="29159"/>
    <lineage>
        <taxon>Eukaryota</taxon>
        <taxon>Metazoa</taxon>
        <taxon>Spiralia</taxon>
        <taxon>Lophotrochozoa</taxon>
        <taxon>Mollusca</taxon>
        <taxon>Bivalvia</taxon>
        <taxon>Autobranchia</taxon>
        <taxon>Pteriomorphia</taxon>
        <taxon>Ostreida</taxon>
        <taxon>Ostreoidea</taxon>
        <taxon>Ostreidae</taxon>
        <taxon>Magallana</taxon>
    </lineage>
</organism>
<reference evidence="2" key="1">
    <citation type="journal article" date="2012" name="Nature">
        <title>The oyster genome reveals stress adaptation and complexity of shell formation.</title>
        <authorList>
            <person name="Zhang G."/>
            <person name="Fang X."/>
            <person name="Guo X."/>
            <person name="Li L."/>
            <person name="Luo R."/>
            <person name="Xu F."/>
            <person name="Yang P."/>
            <person name="Zhang L."/>
            <person name="Wang X."/>
            <person name="Qi H."/>
            <person name="Xiong Z."/>
            <person name="Que H."/>
            <person name="Xie Y."/>
            <person name="Holland P.W."/>
            <person name="Paps J."/>
            <person name="Zhu Y."/>
            <person name="Wu F."/>
            <person name="Chen Y."/>
            <person name="Wang J."/>
            <person name="Peng C."/>
            <person name="Meng J."/>
            <person name="Yang L."/>
            <person name="Liu J."/>
            <person name="Wen B."/>
            <person name="Zhang N."/>
            <person name="Huang Z."/>
            <person name="Zhu Q."/>
            <person name="Feng Y."/>
            <person name="Mount A."/>
            <person name="Hedgecock D."/>
            <person name="Xu Z."/>
            <person name="Liu Y."/>
            <person name="Domazet-Loso T."/>
            <person name="Du Y."/>
            <person name="Sun X."/>
            <person name="Zhang S."/>
            <person name="Liu B."/>
            <person name="Cheng P."/>
            <person name="Jiang X."/>
            <person name="Li J."/>
            <person name="Fan D."/>
            <person name="Wang W."/>
            <person name="Fu W."/>
            <person name="Wang T."/>
            <person name="Wang B."/>
            <person name="Zhang J."/>
            <person name="Peng Z."/>
            <person name="Li Y."/>
            <person name="Li N."/>
            <person name="Wang J."/>
            <person name="Chen M."/>
            <person name="He Y."/>
            <person name="Tan F."/>
            <person name="Song X."/>
            <person name="Zheng Q."/>
            <person name="Huang R."/>
            <person name="Yang H."/>
            <person name="Du X."/>
            <person name="Chen L."/>
            <person name="Yang M."/>
            <person name="Gaffney P.M."/>
            <person name="Wang S."/>
            <person name="Luo L."/>
            <person name="She Z."/>
            <person name="Ming Y."/>
            <person name="Huang W."/>
            <person name="Zhang S."/>
            <person name="Huang B."/>
            <person name="Zhang Y."/>
            <person name="Qu T."/>
            <person name="Ni P."/>
            <person name="Miao G."/>
            <person name="Wang J."/>
            <person name="Wang Q."/>
            <person name="Steinberg C.E."/>
            <person name="Wang H."/>
            <person name="Li N."/>
            <person name="Qian L."/>
            <person name="Zhang G."/>
            <person name="Li Y."/>
            <person name="Yang H."/>
            <person name="Liu X."/>
            <person name="Wang J."/>
            <person name="Yin Y."/>
            <person name="Wang J."/>
        </authorList>
    </citation>
    <scope>NUCLEOTIDE SEQUENCE [LARGE SCALE GENOMIC DNA]</scope>
    <source>
        <strain evidence="2">05x7-T-G4-1.051#20</strain>
    </source>
</reference>
<evidence type="ECO:0000256" key="1">
    <source>
        <dbReference type="SAM" id="MobiDB-lite"/>
    </source>
</evidence>
<dbReference type="EMBL" id="JH816099">
    <property type="protein sequence ID" value="EKC37307.1"/>
    <property type="molecule type" value="Genomic_DNA"/>
</dbReference>
<evidence type="ECO:0000313" key="2">
    <source>
        <dbReference type="EMBL" id="EKC37307.1"/>
    </source>
</evidence>
<dbReference type="InParanoid" id="K1QKM5"/>
<feature type="compositionally biased region" description="Polar residues" evidence="1">
    <location>
        <begin position="92"/>
        <end position="105"/>
    </location>
</feature>
<proteinExistence type="predicted"/>
<dbReference type="AlphaFoldDB" id="K1QKM5"/>
<feature type="compositionally biased region" description="Basic and acidic residues" evidence="1">
    <location>
        <begin position="111"/>
        <end position="120"/>
    </location>
</feature>
<feature type="region of interest" description="Disordered" evidence="1">
    <location>
        <begin position="66"/>
        <end position="120"/>
    </location>
</feature>
<dbReference type="HOGENOM" id="CLU_2051886_0_0_1"/>